<accession>A0A2T6AMS2</accession>
<dbReference type="EMBL" id="QBKQ01000001">
    <property type="protein sequence ID" value="PTX45115.1"/>
    <property type="molecule type" value="Genomic_DNA"/>
</dbReference>
<dbReference type="AlphaFoldDB" id="A0A2T6AMS2"/>
<sequence>MIRSKSFRDDENEKAGEVLTGLLQEDFMPDLWRKSQREKVDKALEEIIETGLSGLYETLPDVLLLKLQNKRFSADQYEHFGDLMLNITLVEPDHTQQLASHALFFYEYFQTESKTYSFGLIEKIKEAKSLS</sequence>
<reference evidence="1 2" key="1">
    <citation type="submission" date="2018-04" db="EMBL/GenBank/DDBJ databases">
        <title>Genomic Encyclopedia of Archaeal and Bacterial Type Strains, Phase II (KMG-II): from individual species to whole genera.</title>
        <authorList>
            <person name="Goeker M."/>
        </authorList>
    </citation>
    <scope>NUCLEOTIDE SEQUENCE [LARGE SCALE GENOMIC DNA]</scope>
    <source>
        <strain evidence="1 2">DSM 23082</strain>
    </source>
</reference>
<name>A0A2T6AMS2_9FLAO</name>
<evidence type="ECO:0000313" key="1">
    <source>
        <dbReference type="EMBL" id="PTX45115.1"/>
    </source>
</evidence>
<gene>
    <name evidence="1" type="ORF">C8P64_1105</name>
</gene>
<dbReference type="Proteomes" id="UP000244174">
    <property type="component" value="Unassembled WGS sequence"/>
</dbReference>
<evidence type="ECO:0000313" key="2">
    <source>
        <dbReference type="Proteomes" id="UP000244174"/>
    </source>
</evidence>
<proteinExistence type="predicted"/>
<comment type="caution">
    <text evidence="1">The sequence shown here is derived from an EMBL/GenBank/DDBJ whole genome shotgun (WGS) entry which is preliminary data.</text>
</comment>
<keyword evidence="2" id="KW-1185">Reference proteome</keyword>
<dbReference type="OrthoDB" id="1435645at2"/>
<dbReference type="RefSeq" id="WP_108171009.1">
    <property type="nucleotide sequence ID" value="NZ_QBKQ01000001.1"/>
</dbReference>
<protein>
    <submittedName>
        <fullName evidence="1">Uncharacterized protein</fullName>
    </submittedName>
</protein>
<organism evidence="1 2">
    <name type="scientific">Christiangramia gaetbulicola</name>
    <dbReference type="NCBI Taxonomy" id="703340"/>
    <lineage>
        <taxon>Bacteria</taxon>
        <taxon>Pseudomonadati</taxon>
        <taxon>Bacteroidota</taxon>
        <taxon>Flavobacteriia</taxon>
        <taxon>Flavobacteriales</taxon>
        <taxon>Flavobacteriaceae</taxon>
        <taxon>Christiangramia</taxon>
    </lineage>
</organism>